<dbReference type="Pfam" id="PF00497">
    <property type="entry name" value="SBP_bac_3"/>
    <property type="match status" value="1"/>
</dbReference>
<evidence type="ECO:0000256" key="1">
    <source>
        <dbReference type="SAM" id="SignalP"/>
    </source>
</evidence>
<accession>A0A1H4URT7</accession>
<proteinExistence type="predicted"/>
<dbReference type="SUPFAM" id="SSF53850">
    <property type="entry name" value="Periplasmic binding protein-like II"/>
    <property type="match status" value="1"/>
</dbReference>
<organism evidence="3 4">
    <name type="scientific">Pseudomonas anguilliseptica</name>
    <dbReference type="NCBI Taxonomy" id="53406"/>
    <lineage>
        <taxon>Bacteria</taxon>
        <taxon>Pseudomonadati</taxon>
        <taxon>Pseudomonadota</taxon>
        <taxon>Gammaproteobacteria</taxon>
        <taxon>Pseudomonadales</taxon>
        <taxon>Pseudomonadaceae</taxon>
        <taxon>Pseudomonas</taxon>
    </lineage>
</organism>
<feature type="signal peptide" evidence="1">
    <location>
        <begin position="1"/>
        <end position="16"/>
    </location>
</feature>
<dbReference type="Proteomes" id="UP000242849">
    <property type="component" value="Unassembled WGS sequence"/>
</dbReference>
<dbReference type="OrthoDB" id="5904382at2"/>
<gene>
    <name evidence="3" type="ORF">SAMN05421553_1314</name>
</gene>
<dbReference type="RefSeq" id="WP_090378174.1">
    <property type="nucleotide sequence ID" value="NZ_CP156749.1"/>
</dbReference>
<keyword evidence="4" id="KW-1185">Reference proteome</keyword>
<evidence type="ECO:0000313" key="3">
    <source>
        <dbReference type="EMBL" id="SEC71138.1"/>
    </source>
</evidence>
<feature type="chain" id="PRO_5017343784" evidence="1">
    <location>
        <begin position="17"/>
        <end position="258"/>
    </location>
</feature>
<dbReference type="Gene3D" id="3.40.190.10">
    <property type="entry name" value="Periplasmic binding protein-like II"/>
    <property type="match status" value="2"/>
</dbReference>
<sequence>MWRMMASGVLALPCLAAPPVQICLGDSNEWPPYTYWQRTDGEVDRSRLTGAASTLVLEILQRLQLPYEVHYMPWARVQQELADFAEKGRCELTWDASYNAERAAYAHYSARLYETRLGLFYSAQRFAEVPLPALQQNLQPYRVCGVIGYNYQPFGLGEPIKRFPSIQQNLDMLQRQRCDFFPSEIEPLYGGLALGIYQGHEQLRHVPLVATKAFFLLVSKGSPRCESLVRQFDRQLEQLQASGEAQQIFQRFTPDGLR</sequence>
<reference evidence="4" key="1">
    <citation type="submission" date="2016-10" db="EMBL/GenBank/DDBJ databases">
        <authorList>
            <person name="Varghese N."/>
            <person name="Submissions S."/>
        </authorList>
    </citation>
    <scope>NUCLEOTIDE SEQUENCE [LARGE SCALE GENOMIC DNA]</scope>
    <source>
        <strain evidence="4">DSM 12111</strain>
    </source>
</reference>
<dbReference type="EMBL" id="FNSC01000001">
    <property type="protein sequence ID" value="SEC71138.1"/>
    <property type="molecule type" value="Genomic_DNA"/>
</dbReference>
<name>A0A1H4URT7_PSEAG</name>
<protein>
    <submittedName>
        <fullName evidence="3">Amino acid ABC transporter substrate-binding protein, PAAT family</fullName>
    </submittedName>
</protein>
<feature type="domain" description="Solute-binding protein family 3/N-terminal" evidence="2">
    <location>
        <begin position="25"/>
        <end position="253"/>
    </location>
</feature>
<dbReference type="AlphaFoldDB" id="A0A1H4URT7"/>
<evidence type="ECO:0000313" key="4">
    <source>
        <dbReference type="Proteomes" id="UP000242849"/>
    </source>
</evidence>
<dbReference type="InterPro" id="IPR001638">
    <property type="entry name" value="Solute-binding_3/MltF_N"/>
</dbReference>
<dbReference type="STRING" id="53406.SAMN05421553_1314"/>
<evidence type="ECO:0000259" key="2">
    <source>
        <dbReference type="Pfam" id="PF00497"/>
    </source>
</evidence>
<keyword evidence="1" id="KW-0732">Signal</keyword>